<organism evidence="3 4">
    <name type="scientific">Sneathiella sedimenti</name>
    <dbReference type="NCBI Taxonomy" id="2816034"/>
    <lineage>
        <taxon>Bacteria</taxon>
        <taxon>Pseudomonadati</taxon>
        <taxon>Pseudomonadota</taxon>
        <taxon>Alphaproteobacteria</taxon>
        <taxon>Sneathiellales</taxon>
        <taxon>Sneathiellaceae</taxon>
        <taxon>Sneathiella</taxon>
    </lineage>
</organism>
<dbReference type="EMBL" id="JAFLNC010000002">
    <property type="protein sequence ID" value="MBO0333480.1"/>
    <property type="molecule type" value="Genomic_DNA"/>
</dbReference>
<feature type="domain" description="Tll0287-like" evidence="2">
    <location>
        <begin position="98"/>
        <end position="249"/>
    </location>
</feature>
<keyword evidence="4" id="KW-1185">Reference proteome</keyword>
<name>A0ABS3F4M3_9PROT</name>
<evidence type="ECO:0000259" key="2">
    <source>
        <dbReference type="Pfam" id="PF11845"/>
    </source>
</evidence>
<evidence type="ECO:0000256" key="1">
    <source>
        <dbReference type="SAM" id="SignalP"/>
    </source>
</evidence>
<dbReference type="Pfam" id="PF11845">
    <property type="entry name" value="Tll0287-like"/>
    <property type="match status" value="1"/>
</dbReference>
<gene>
    <name evidence="3" type="ORF">J0X12_07640</name>
</gene>
<keyword evidence="1" id="KW-0732">Signal</keyword>
<sequence>MAQTGLLKLLATLLCTLSLILPSLVLAEEKASEYDIAIDLATMLQSARSIIGENQDLINDPTIGDKGLSADVVRERALEKFKTAKGGVEPNLTGDTLKSRLLKAQVDAISKVMEEHQETINQSGVAFKGFVPAVFARLVNEEFKRTMGEEAEVKVTAPPELIRNRKARPDDWEIGAIRTHLSAADWEKGAIFSAEAPDSGRPAFRVLVPEYYGQGCLACHGEPKGELDVTGYPKEGGSLGDLGGVISVTLFRN</sequence>
<protein>
    <submittedName>
        <fullName evidence="3">DUF3365 domain-containing protein</fullName>
    </submittedName>
</protein>
<proteinExistence type="predicted"/>
<evidence type="ECO:0000313" key="4">
    <source>
        <dbReference type="Proteomes" id="UP000664761"/>
    </source>
</evidence>
<dbReference type="InterPro" id="IPR021796">
    <property type="entry name" value="Tll0287-like_dom"/>
</dbReference>
<evidence type="ECO:0000313" key="3">
    <source>
        <dbReference type="EMBL" id="MBO0333480.1"/>
    </source>
</evidence>
<dbReference type="RefSeq" id="WP_207043831.1">
    <property type="nucleotide sequence ID" value="NZ_JAFLNC010000002.1"/>
</dbReference>
<comment type="caution">
    <text evidence="3">The sequence shown here is derived from an EMBL/GenBank/DDBJ whole genome shotgun (WGS) entry which is preliminary data.</text>
</comment>
<feature type="signal peptide" evidence="1">
    <location>
        <begin position="1"/>
        <end position="27"/>
    </location>
</feature>
<dbReference type="Proteomes" id="UP000664761">
    <property type="component" value="Unassembled WGS sequence"/>
</dbReference>
<feature type="chain" id="PRO_5046110273" evidence="1">
    <location>
        <begin position="28"/>
        <end position="253"/>
    </location>
</feature>
<reference evidence="3 4" key="1">
    <citation type="submission" date="2021-03" db="EMBL/GenBank/DDBJ databases">
        <title>Sneathiella sp. CAU 1612 isolated from Kang Won-do.</title>
        <authorList>
            <person name="Kim W."/>
        </authorList>
    </citation>
    <scope>NUCLEOTIDE SEQUENCE [LARGE SCALE GENOMIC DNA]</scope>
    <source>
        <strain evidence="3 4">CAU 1612</strain>
    </source>
</reference>
<accession>A0ABS3F4M3</accession>